<keyword evidence="5" id="KW-1185">Reference proteome</keyword>
<comment type="similarity">
    <text evidence="1">Belongs to the Skp family.</text>
</comment>
<evidence type="ECO:0000313" key="4">
    <source>
        <dbReference type="EMBL" id="BDE04731.1"/>
    </source>
</evidence>
<dbReference type="PANTHER" id="PTHR35089:SF1">
    <property type="entry name" value="CHAPERONE PROTEIN SKP"/>
    <property type="match status" value="1"/>
</dbReference>
<dbReference type="SMART" id="SM00935">
    <property type="entry name" value="OmpH"/>
    <property type="match status" value="2"/>
</dbReference>
<keyword evidence="2 3" id="KW-0732">Signal</keyword>
<dbReference type="InterPro" id="IPR005632">
    <property type="entry name" value="Chaperone_Skp"/>
</dbReference>
<evidence type="ECO:0000256" key="3">
    <source>
        <dbReference type="SAM" id="SignalP"/>
    </source>
</evidence>
<dbReference type="GO" id="GO:0005829">
    <property type="term" value="C:cytosol"/>
    <property type="evidence" value="ECO:0007669"/>
    <property type="project" value="TreeGrafter"/>
</dbReference>
<dbReference type="GO" id="GO:0050821">
    <property type="term" value="P:protein stabilization"/>
    <property type="evidence" value="ECO:0007669"/>
    <property type="project" value="TreeGrafter"/>
</dbReference>
<gene>
    <name evidence="4" type="ORF">WPS_00070</name>
</gene>
<proteinExistence type="inferred from homology"/>
<evidence type="ECO:0000256" key="2">
    <source>
        <dbReference type="ARBA" id="ARBA00022729"/>
    </source>
</evidence>
<dbReference type="Proteomes" id="UP001317532">
    <property type="component" value="Chromosome"/>
</dbReference>
<dbReference type="KEGG" id="vab:WPS_00070"/>
<dbReference type="SUPFAM" id="SSF111384">
    <property type="entry name" value="OmpH-like"/>
    <property type="match status" value="2"/>
</dbReference>
<evidence type="ECO:0000256" key="1">
    <source>
        <dbReference type="ARBA" id="ARBA00009091"/>
    </source>
</evidence>
<dbReference type="AlphaFoldDB" id="A0AAN1XUL2"/>
<reference evidence="4 5" key="1">
    <citation type="journal article" date="2022" name="ISME Commun">
        <title>Vulcanimicrobium alpinus gen. nov. sp. nov., the first cultivated representative of the candidate phylum 'Eremiobacterota', is a metabolically versatile aerobic anoxygenic phototroph.</title>
        <authorList>
            <person name="Yabe S."/>
            <person name="Muto K."/>
            <person name="Abe K."/>
            <person name="Yokota A."/>
            <person name="Staudigel H."/>
            <person name="Tebo B.M."/>
        </authorList>
    </citation>
    <scope>NUCLEOTIDE SEQUENCE [LARGE SCALE GENOMIC DNA]</scope>
    <source>
        <strain evidence="4 5">WC8-2</strain>
    </source>
</reference>
<evidence type="ECO:0000313" key="5">
    <source>
        <dbReference type="Proteomes" id="UP001317532"/>
    </source>
</evidence>
<dbReference type="Gene3D" id="3.30.910.20">
    <property type="entry name" value="Skp domain"/>
    <property type="match status" value="2"/>
</dbReference>
<protein>
    <submittedName>
        <fullName evidence="4">Uncharacterized protein</fullName>
    </submittedName>
</protein>
<dbReference type="Pfam" id="PF03938">
    <property type="entry name" value="OmpH"/>
    <property type="match status" value="2"/>
</dbReference>
<name>A0AAN1XUL2_UNVUL</name>
<dbReference type="EMBL" id="AP025523">
    <property type="protein sequence ID" value="BDE04731.1"/>
    <property type="molecule type" value="Genomic_DNA"/>
</dbReference>
<sequence length="269" mass="28749">MDHLSARGRVAALAFALAAFMLGTPAIGATDITDIGAIDQAAIAALPQFQAANKSLYDYGQQLQRQFTAQARHASQQQQQQLGRQFQQKLADRQRAVMGPLLQRAQVAIASVASSKNLSVVVDRRIVVFGGQDITGSVRDLLSGVGDPVPPVSTPPPSKVGFVDQQAIDALPKVKAAQDEFLKFKSDQDKTAGEKLKGAKTDADRDAILKDYRKALDDKQSATLKPMIDQTRSAIADVAKSKGLVLVVDRGNIVFGGLDITSDVTAKLK</sequence>
<dbReference type="RefSeq" id="WP_317995824.1">
    <property type="nucleotide sequence ID" value="NZ_AP025523.1"/>
</dbReference>
<dbReference type="InterPro" id="IPR024930">
    <property type="entry name" value="Skp_dom_sf"/>
</dbReference>
<feature type="signal peptide" evidence="3">
    <location>
        <begin position="1"/>
        <end position="28"/>
    </location>
</feature>
<organism evidence="4 5">
    <name type="scientific">Vulcanimicrobium alpinum</name>
    <dbReference type="NCBI Taxonomy" id="3016050"/>
    <lineage>
        <taxon>Bacteria</taxon>
        <taxon>Bacillati</taxon>
        <taxon>Vulcanimicrobiota</taxon>
        <taxon>Vulcanimicrobiia</taxon>
        <taxon>Vulcanimicrobiales</taxon>
        <taxon>Vulcanimicrobiaceae</taxon>
        <taxon>Vulcanimicrobium</taxon>
    </lineage>
</organism>
<dbReference type="PANTHER" id="PTHR35089">
    <property type="entry name" value="CHAPERONE PROTEIN SKP"/>
    <property type="match status" value="1"/>
</dbReference>
<dbReference type="GO" id="GO:0051082">
    <property type="term" value="F:unfolded protein binding"/>
    <property type="evidence" value="ECO:0007669"/>
    <property type="project" value="InterPro"/>
</dbReference>
<feature type="chain" id="PRO_5042863728" evidence="3">
    <location>
        <begin position="29"/>
        <end position="269"/>
    </location>
</feature>
<accession>A0AAN1XUL2</accession>